<protein>
    <submittedName>
        <fullName evidence="1">Uncharacterized protein</fullName>
    </submittedName>
</protein>
<dbReference type="AlphaFoldDB" id="A0A1T5BWX4"/>
<gene>
    <name evidence="1" type="ORF">SAMN06295920_103361</name>
</gene>
<dbReference type="OrthoDB" id="10001677at2"/>
<dbReference type="Proteomes" id="UP000189818">
    <property type="component" value="Unassembled WGS sequence"/>
</dbReference>
<name>A0A1T5BWX4_9SPHN</name>
<evidence type="ECO:0000313" key="2">
    <source>
        <dbReference type="Proteomes" id="UP000189818"/>
    </source>
</evidence>
<dbReference type="RefSeq" id="WP_079647707.1">
    <property type="nucleotide sequence ID" value="NZ_FUYM01000003.1"/>
</dbReference>
<organism evidence="1 2">
    <name type="scientific">Rhizorhabdus histidinilytica</name>
    <dbReference type="NCBI Taxonomy" id="439228"/>
    <lineage>
        <taxon>Bacteria</taxon>
        <taxon>Pseudomonadati</taxon>
        <taxon>Pseudomonadota</taxon>
        <taxon>Alphaproteobacteria</taxon>
        <taxon>Sphingomonadales</taxon>
        <taxon>Sphingomonadaceae</taxon>
        <taxon>Rhizorhabdus</taxon>
    </lineage>
</organism>
<sequence length="138" mass="14819">MTEISPSPAVLTAFKHWRTAEAAVHYAQPCPDVVMSGLTRSANQAIRELAAVPAENAADVVLKVFPLALIENDPPLEGNPFQPVHEAQPGTNFQESDLWRALIADLPAVSAIIAETVALPPCRYAVELAAKIAQREAE</sequence>
<keyword evidence="2" id="KW-1185">Reference proteome</keyword>
<dbReference type="EMBL" id="FUYM01000003">
    <property type="protein sequence ID" value="SKB51858.1"/>
    <property type="molecule type" value="Genomic_DNA"/>
</dbReference>
<accession>A0A1T5BWX4</accession>
<evidence type="ECO:0000313" key="1">
    <source>
        <dbReference type="EMBL" id="SKB51858.1"/>
    </source>
</evidence>
<dbReference type="STRING" id="439228.SAMN06295920_103361"/>
<proteinExistence type="predicted"/>
<reference evidence="2" key="1">
    <citation type="submission" date="2017-02" db="EMBL/GenBank/DDBJ databases">
        <authorList>
            <person name="Varghese N."/>
            <person name="Submissions S."/>
        </authorList>
    </citation>
    <scope>NUCLEOTIDE SEQUENCE [LARGE SCALE GENOMIC DNA]</scope>
    <source>
        <strain evidence="2">UM2</strain>
    </source>
</reference>